<evidence type="ECO:0000256" key="5">
    <source>
        <dbReference type="ARBA" id="ARBA00023002"/>
    </source>
</evidence>
<feature type="domain" description="FAD-binding oxidoreductase/transferase type 4 C-terminal" evidence="6">
    <location>
        <begin position="2"/>
        <end position="207"/>
    </location>
</feature>
<keyword evidence="5" id="KW-0560">Oxidoreductase</keyword>
<dbReference type="FunFam" id="3.30.70.2740:FF:000001">
    <property type="entry name" value="D-lactate dehydrogenase mitochondrial"/>
    <property type="match status" value="1"/>
</dbReference>
<reference evidence="7 8" key="1">
    <citation type="submission" date="2015-07" db="EMBL/GenBank/DDBJ databases">
        <title>High-quality genome of monoxenous trypanosomatid Leptomonas pyrrhocoris.</title>
        <authorList>
            <person name="Flegontov P."/>
            <person name="Butenko A."/>
            <person name="Firsov S."/>
            <person name="Vlcek C."/>
            <person name="Logacheva M.D."/>
            <person name="Field M."/>
            <person name="Filatov D."/>
            <person name="Flegontova O."/>
            <person name="Gerasimov E."/>
            <person name="Jackson A.P."/>
            <person name="Kelly S."/>
            <person name="Opperdoes F."/>
            <person name="O'Reilly A."/>
            <person name="Votypka J."/>
            <person name="Yurchenko V."/>
            <person name="Lukes J."/>
        </authorList>
    </citation>
    <scope>NUCLEOTIDE SEQUENCE [LARGE SCALE GENOMIC DNA]</scope>
    <source>
        <strain evidence="7">H10</strain>
    </source>
</reference>
<proteinExistence type="inferred from homology"/>
<dbReference type="InterPro" id="IPR004113">
    <property type="entry name" value="FAD-bd_oxidored_4_C"/>
</dbReference>
<dbReference type="VEuPathDB" id="TriTrypDB:LpyrH10_03_4510"/>
<dbReference type="Gene3D" id="3.30.70.2740">
    <property type="match status" value="1"/>
</dbReference>
<dbReference type="Pfam" id="PF02913">
    <property type="entry name" value="FAD-oxidase_C"/>
    <property type="match status" value="1"/>
</dbReference>
<evidence type="ECO:0000256" key="3">
    <source>
        <dbReference type="ARBA" id="ARBA00022630"/>
    </source>
</evidence>
<evidence type="ECO:0000256" key="4">
    <source>
        <dbReference type="ARBA" id="ARBA00022827"/>
    </source>
</evidence>
<dbReference type="GO" id="GO:0005739">
    <property type="term" value="C:mitochondrion"/>
    <property type="evidence" value="ECO:0007669"/>
    <property type="project" value="TreeGrafter"/>
</dbReference>
<dbReference type="EMBL" id="LGTL01000003">
    <property type="protein sequence ID" value="KPA84265.1"/>
    <property type="molecule type" value="Genomic_DNA"/>
</dbReference>
<keyword evidence="3" id="KW-0285">Flavoprotein</keyword>
<dbReference type="SUPFAM" id="SSF55103">
    <property type="entry name" value="FAD-linked oxidases, C-terminal domain"/>
    <property type="match status" value="1"/>
</dbReference>
<dbReference type="AlphaFoldDB" id="A0A0N0DYK5"/>
<organism evidence="7 8">
    <name type="scientific">Leptomonas pyrrhocoris</name>
    <name type="common">Firebug parasite</name>
    <dbReference type="NCBI Taxonomy" id="157538"/>
    <lineage>
        <taxon>Eukaryota</taxon>
        <taxon>Discoba</taxon>
        <taxon>Euglenozoa</taxon>
        <taxon>Kinetoplastea</taxon>
        <taxon>Metakinetoplastina</taxon>
        <taxon>Trypanosomatida</taxon>
        <taxon>Trypanosomatidae</taxon>
        <taxon>Leishmaniinae</taxon>
        <taxon>Leptomonas</taxon>
    </lineage>
</organism>
<dbReference type="RefSeq" id="XP_015662704.1">
    <property type="nucleotide sequence ID" value="XM_015799226.1"/>
</dbReference>
<evidence type="ECO:0000256" key="1">
    <source>
        <dbReference type="ARBA" id="ARBA00001974"/>
    </source>
</evidence>
<dbReference type="OrthoDB" id="258980at2759"/>
<evidence type="ECO:0000259" key="6">
    <source>
        <dbReference type="Pfam" id="PF02913"/>
    </source>
</evidence>
<keyword evidence="8" id="KW-1185">Reference proteome</keyword>
<dbReference type="GeneID" id="26902595"/>
<sequence length="222" mass="25148">MMNGNNIASTNSYCKMSLPTTATILLEFTSNDWWLRDIKRDYRFVEAIFKEAGHPTQMRYLRPGKEMQDVWNARRSCYFATMFSRGKTEKVFGTDICVPIPRLTEIVEYTEEEFRKAGKKCLICAHISDGNFHTNIPFADAQELKELRVLETKMIKKAIALGGTIAGEHGLGVGKVCYAVQEHGQAHIDVQEAIKKALDTDNVMNAGCFYPSQQQLYPTAHL</sequence>
<dbReference type="GO" id="GO:0004458">
    <property type="term" value="F:D-lactate dehydrogenase (cytochrome) activity"/>
    <property type="evidence" value="ECO:0007669"/>
    <property type="project" value="TreeGrafter"/>
</dbReference>
<accession>A0A0N0DYK5</accession>
<dbReference type="PANTHER" id="PTHR11748">
    <property type="entry name" value="D-LACTATE DEHYDROGENASE"/>
    <property type="match status" value="1"/>
</dbReference>
<name>A0A0N0DYK5_LEPPY</name>
<dbReference type="GO" id="GO:0008720">
    <property type="term" value="F:D-lactate dehydrogenase (NAD+) activity"/>
    <property type="evidence" value="ECO:0007669"/>
    <property type="project" value="TreeGrafter"/>
</dbReference>
<evidence type="ECO:0000313" key="8">
    <source>
        <dbReference type="Proteomes" id="UP000037923"/>
    </source>
</evidence>
<dbReference type="Proteomes" id="UP000037923">
    <property type="component" value="Unassembled WGS sequence"/>
</dbReference>
<dbReference type="Gene3D" id="1.10.45.10">
    <property type="entry name" value="Vanillyl-alcohol Oxidase, Chain A, domain 4"/>
    <property type="match status" value="1"/>
</dbReference>
<protein>
    <submittedName>
        <fullName evidence="7">D-lactate dehydrogenase-like protein</fullName>
    </submittedName>
</protein>
<evidence type="ECO:0000256" key="2">
    <source>
        <dbReference type="ARBA" id="ARBA00008000"/>
    </source>
</evidence>
<dbReference type="InterPro" id="IPR016164">
    <property type="entry name" value="FAD-linked_Oxase-like_C"/>
</dbReference>
<dbReference type="GO" id="GO:1903457">
    <property type="term" value="P:lactate catabolic process"/>
    <property type="evidence" value="ECO:0007669"/>
    <property type="project" value="TreeGrafter"/>
</dbReference>
<gene>
    <name evidence="7" type="ORF">ABB37_02300</name>
</gene>
<comment type="cofactor">
    <cofactor evidence="1">
        <name>FAD</name>
        <dbReference type="ChEBI" id="CHEBI:57692"/>
    </cofactor>
</comment>
<dbReference type="GO" id="GO:0050660">
    <property type="term" value="F:flavin adenine dinucleotide binding"/>
    <property type="evidence" value="ECO:0007669"/>
    <property type="project" value="InterPro"/>
</dbReference>
<comment type="caution">
    <text evidence="7">The sequence shown here is derived from an EMBL/GenBank/DDBJ whole genome shotgun (WGS) entry which is preliminary data.</text>
</comment>
<evidence type="ECO:0000313" key="7">
    <source>
        <dbReference type="EMBL" id="KPA84265.1"/>
    </source>
</evidence>
<dbReference type="InterPro" id="IPR016171">
    <property type="entry name" value="Vanillyl_alc_oxidase_C-sub2"/>
</dbReference>
<keyword evidence="4" id="KW-0274">FAD</keyword>
<dbReference type="PANTHER" id="PTHR11748:SF111">
    <property type="entry name" value="D-LACTATE DEHYDROGENASE, MITOCHONDRIAL-RELATED"/>
    <property type="match status" value="1"/>
</dbReference>
<comment type="similarity">
    <text evidence="2">Belongs to the FAD-binding oxidoreductase/transferase type 4 family.</text>
</comment>